<evidence type="ECO:0000259" key="2">
    <source>
        <dbReference type="Pfam" id="PF01521"/>
    </source>
</evidence>
<dbReference type="InterPro" id="IPR016092">
    <property type="entry name" value="ATAP"/>
</dbReference>
<dbReference type="PANTHER" id="PTHR10072:SF47">
    <property type="entry name" value="PROTEIN SUFA"/>
    <property type="match status" value="1"/>
</dbReference>
<dbReference type="InterPro" id="IPR050322">
    <property type="entry name" value="Fe-S_cluster_asmbl/transfer"/>
</dbReference>
<feature type="domain" description="Core" evidence="2">
    <location>
        <begin position="20"/>
        <end position="121"/>
    </location>
</feature>
<keyword evidence="4" id="KW-1185">Reference proteome</keyword>
<protein>
    <submittedName>
        <fullName evidence="3">Fe-S cluster assembly scaffold SufA</fullName>
    </submittedName>
</protein>
<dbReference type="InterPro" id="IPR000361">
    <property type="entry name" value="ATAP_core_dom"/>
</dbReference>
<dbReference type="AlphaFoldDB" id="A0A1C3EC48"/>
<dbReference type="GO" id="GO:0016226">
    <property type="term" value="P:iron-sulfur cluster assembly"/>
    <property type="evidence" value="ECO:0007669"/>
    <property type="project" value="InterPro"/>
</dbReference>
<dbReference type="Gene3D" id="2.60.300.12">
    <property type="entry name" value="HesB-like domain"/>
    <property type="match status" value="1"/>
</dbReference>
<comment type="similarity">
    <text evidence="1">Belongs to the HesB/IscA family.</text>
</comment>
<gene>
    <name evidence="3" type="primary">sufA</name>
    <name evidence="3" type="ORF">A8L45_19040</name>
</gene>
<dbReference type="NCBIfam" id="TIGR00049">
    <property type="entry name" value="iron-sulfur cluster assembly accessory protein"/>
    <property type="match status" value="1"/>
</dbReference>
<dbReference type="NCBIfam" id="NF007050">
    <property type="entry name" value="PRK09504.1"/>
    <property type="match status" value="1"/>
</dbReference>
<name>A0A1C3EC48_9GAMM</name>
<accession>A0A1C3EC48</accession>
<dbReference type="Pfam" id="PF01521">
    <property type="entry name" value="Fe-S_biosyn"/>
    <property type="match status" value="1"/>
</dbReference>
<dbReference type="Proteomes" id="UP000094936">
    <property type="component" value="Unassembled WGS sequence"/>
</dbReference>
<proteinExistence type="inferred from homology"/>
<organism evidence="3 4">
    <name type="scientific">Veronia pacifica</name>
    <dbReference type="NCBI Taxonomy" id="1080227"/>
    <lineage>
        <taxon>Bacteria</taxon>
        <taxon>Pseudomonadati</taxon>
        <taxon>Pseudomonadota</taxon>
        <taxon>Gammaproteobacteria</taxon>
        <taxon>Vibrionales</taxon>
        <taxon>Vibrionaceae</taxon>
        <taxon>Veronia</taxon>
    </lineage>
</organism>
<dbReference type="PANTHER" id="PTHR10072">
    <property type="entry name" value="IRON-SULFUR CLUSTER ASSEMBLY PROTEIN"/>
    <property type="match status" value="1"/>
</dbReference>
<dbReference type="PROSITE" id="PS01152">
    <property type="entry name" value="HESB"/>
    <property type="match status" value="1"/>
</dbReference>
<dbReference type="SUPFAM" id="SSF89360">
    <property type="entry name" value="HesB-like domain"/>
    <property type="match status" value="1"/>
</dbReference>
<dbReference type="GO" id="GO:0005829">
    <property type="term" value="C:cytosol"/>
    <property type="evidence" value="ECO:0007669"/>
    <property type="project" value="TreeGrafter"/>
</dbReference>
<dbReference type="RefSeq" id="WP_068904943.1">
    <property type="nucleotide sequence ID" value="NZ_JBHUIF010000009.1"/>
</dbReference>
<dbReference type="InterPro" id="IPR017870">
    <property type="entry name" value="FeS_cluster_insertion_CS"/>
</dbReference>
<reference evidence="3 4" key="1">
    <citation type="submission" date="2016-05" db="EMBL/GenBank/DDBJ databases">
        <title>Genomic Taxonomy of the Vibrionaceae.</title>
        <authorList>
            <person name="Gomez-Gil B."/>
            <person name="Enciso-Ibarra J."/>
        </authorList>
    </citation>
    <scope>NUCLEOTIDE SEQUENCE [LARGE SCALE GENOMIC DNA]</scope>
    <source>
        <strain evidence="3 4">CAIM 1920</strain>
    </source>
</reference>
<dbReference type="InterPro" id="IPR035903">
    <property type="entry name" value="HesB-like_dom_sf"/>
</dbReference>
<dbReference type="OrthoDB" id="9801228at2"/>
<evidence type="ECO:0000313" key="4">
    <source>
        <dbReference type="Proteomes" id="UP000094936"/>
    </source>
</evidence>
<dbReference type="GO" id="GO:0051537">
    <property type="term" value="F:2 iron, 2 sulfur cluster binding"/>
    <property type="evidence" value="ECO:0007669"/>
    <property type="project" value="TreeGrafter"/>
</dbReference>
<comment type="caution">
    <text evidence="3">The sequence shown here is derived from an EMBL/GenBank/DDBJ whole genome shotgun (WGS) entry which is preliminary data.</text>
</comment>
<evidence type="ECO:0000256" key="1">
    <source>
        <dbReference type="ARBA" id="ARBA00006718"/>
    </source>
</evidence>
<sequence length="128" mass="13882">MANQSELESFDPKAANWRGLTLTDKAAGQIKNLMAGNSEVTGLRLDVKPSGCAGFAYALSFAKGEAESDELIFTHQGAHLFVPEKAMPYLDGTEVDFISEGLNQMFKYDNPNVENACGCGESFNVHDE</sequence>
<dbReference type="STRING" id="1080227.A8L45_19040"/>
<dbReference type="EMBL" id="LYBM01000046">
    <property type="protein sequence ID" value="ODA30813.1"/>
    <property type="molecule type" value="Genomic_DNA"/>
</dbReference>
<evidence type="ECO:0000313" key="3">
    <source>
        <dbReference type="EMBL" id="ODA30813.1"/>
    </source>
</evidence>